<protein>
    <submittedName>
        <fullName evidence="1">Uncharacterized protein</fullName>
    </submittedName>
</protein>
<accession>A0ACC0JCA9</accession>
<organism evidence="1 2">
    <name type="scientific">Choristoneura fumiferana</name>
    <name type="common">Spruce budworm moth</name>
    <name type="synonym">Archips fumiferana</name>
    <dbReference type="NCBI Taxonomy" id="7141"/>
    <lineage>
        <taxon>Eukaryota</taxon>
        <taxon>Metazoa</taxon>
        <taxon>Ecdysozoa</taxon>
        <taxon>Arthropoda</taxon>
        <taxon>Hexapoda</taxon>
        <taxon>Insecta</taxon>
        <taxon>Pterygota</taxon>
        <taxon>Neoptera</taxon>
        <taxon>Endopterygota</taxon>
        <taxon>Lepidoptera</taxon>
        <taxon>Glossata</taxon>
        <taxon>Ditrysia</taxon>
        <taxon>Tortricoidea</taxon>
        <taxon>Tortricidae</taxon>
        <taxon>Tortricinae</taxon>
        <taxon>Choristoneura</taxon>
    </lineage>
</organism>
<reference evidence="1 2" key="1">
    <citation type="journal article" date="2022" name="Genome Biol. Evol.">
        <title>The Spruce Budworm Genome: Reconstructing the Evolutionary History of Antifreeze Proteins.</title>
        <authorList>
            <person name="Beliveau C."/>
            <person name="Gagne P."/>
            <person name="Picq S."/>
            <person name="Vernygora O."/>
            <person name="Keeling C.I."/>
            <person name="Pinkney K."/>
            <person name="Doucet D."/>
            <person name="Wen F."/>
            <person name="Johnston J.S."/>
            <person name="Maaroufi H."/>
            <person name="Boyle B."/>
            <person name="Laroche J."/>
            <person name="Dewar K."/>
            <person name="Juretic N."/>
            <person name="Blackburn G."/>
            <person name="Nisole A."/>
            <person name="Brunet B."/>
            <person name="Brandao M."/>
            <person name="Lumley L."/>
            <person name="Duan J."/>
            <person name="Quan G."/>
            <person name="Lucarotti C.J."/>
            <person name="Roe A.D."/>
            <person name="Sperling F.A.H."/>
            <person name="Levesque R.C."/>
            <person name="Cusson M."/>
        </authorList>
    </citation>
    <scope>NUCLEOTIDE SEQUENCE [LARGE SCALE GENOMIC DNA]</scope>
    <source>
        <strain evidence="1">Glfc:IPQL:Cfum</strain>
    </source>
</reference>
<proteinExistence type="predicted"/>
<dbReference type="EMBL" id="CM046116">
    <property type="protein sequence ID" value="KAI8421778.1"/>
    <property type="molecule type" value="Genomic_DNA"/>
</dbReference>
<comment type="caution">
    <text evidence="1">The sequence shown here is derived from an EMBL/GenBank/DDBJ whole genome shotgun (WGS) entry which is preliminary data.</text>
</comment>
<evidence type="ECO:0000313" key="2">
    <source>
        <dbReference type="Proteomes" id="UP001064048"/>
    </source>
</evidence>
<gene>
    <name evidence="1" type="ORF">MSG28_009741</name>
</gene>
<evidence type="ECO:0000313" key="1">
    <source>
        <dbReference type="EMBL" id="KAI8421778.1"/>
    </source>
</evidence>
<sequence length="270" mass="30762">MESHPLNLAHQQHRRADAHLISNRYDEAMQCHHHAAELLLDAMKSTTSTVALESITLQHSYHLKQKDLIKNKKEQYARVKKAMDNIKWLGKDPFTNLQGHEYAKLQVAIYRAINETDSLLHFLTHNDNSPVGQGLLKDIVSKGDVTDGLKTEKSQQTVVEELQILSQNLHSLVDQLVLQVEVLKDENMTLKERVNYLEKERVRYLNLPTSSDLIHENNFSTLSMATESFPKESAQRAPVAPTQTTSAAKMDANFDLTALKERFTELPELK</sequence>
<dbReference type="Proteomes" id="UP001064048">
    <property type="component" value="Chromosome 16"/>
</dbReference>
<name>A0ACC0JCA9_CHOFU</name>
<keyword evidence="2" id="KW-1185">Reference proteome</keyword>